<evidence type="ECO:0000256" key="1">
    <source>
        <dbReference type="SAM" id="MobiDB-lite"/>
    </source>
</evidence>
<evidence type="ECO:0000313" key="2">
    <source>
        <dbReference type="EMBL" id="KAJ6824246.1"/>
    </source>
</evidence>
<gene>
    <name evidence="2" type="ORF">M6B38_103025</name>
</gene>
<feature type="region of interest" description="Disordered" evidence="1">
    <location>
        <begin position="46"/>
        <end position="67"/>
    </location>
</feature>
<reference evidence="2" key="1">
    <citation type="journal article" date="2023" name="GigaByte">
        <title>Genome assembly of the bearded iris, Iris pallida Lam.</title>
        <authorList>
            <person name="Bruccoleri R.E."/>
            <person name="Oakeley E.J."/>
            <person name="Faust A.M.E."/>
            <person name="Altorfer M."/>
            <person name="Dessus-Babus S."/>
            <person name="Burckhardt D."/>
            <person name="Oertli M."/>
            <person name="Naumann U."/>
            <person name="Petersen F."/>
            <person name="Wong J."/>
        </authorList>
    </citation>
    <scope>NUCLEOTIDE SEQUENCE</scope>
    <source>
        <strain evidence="2">GSM-AAB239-AS_SAM_17_03QT</strain>
    </source>
</reference>
<name>A0AAX6G660_IRIPA</name>
<evidence type="ECO:0000313" key="3">
    <source>
        <dbReference type="Proteomes" id="UP001140949"/>
    </source>
</evidence>
<accession>A0AAX6G660</accession>
<dbReference type="Proteomes" id="UP001140949">
    <property type="component" value="Unassembled WGS sequence"/>
</dbReference>
<dbReference type="EMBL" id="JANAVB010022397">
    <property type="protein sequence ID" value="KAJ6824246.1"/>
    <property type="molecule type" value="Genomic_DNA"/>
</dbReference>
<reference evidence="2" key="2">
    <citation type="submission" date="2023-04" db="EMBL/GenBank/DDBJ databases">
        <authorList>
            <person name="Bruccoleri R.E."/>
            <person name="Oakeley E.J."/>
            <person name="Faust A.-M."/>
            <person name="Dessus-Babus S."/>
            <person name="Altorfer M."/>
            <person name="Burckhardt D."/>
            <person name="Oertli M."/>
            <person name="Naumann U."/>
            <person name="Petersen F."/>
            <person name="Wong J."/>
        </authorList>
    </citation>
    <scope>NUCLEOTIDE SEQUENCE</scope>
    <source>
        <strain evidence="2">GSM-AAB239-AS_SAM_17_03QT</strain>
        <tissue evidence="2">Leaf</tissue>
    </source>
</reference>
<proteinExistence type="predicted"/>
<comment type="caution">
    <text evidence="2">The sequence shown here is derived from an EMBL/GenBank/DDBJ whole genome shotgun (WGS) entry which is preliminary data.</text>
</comment>
<organism evidence="2 3">
    <name type="scientific">Iris pallida</name>
    <name type="common">Sweet iris</name>
    <dbReference type="NCBI Taxonomy" id="29817"/>
    <lineage>
        <taxon>Eukaryota</taxon>
        <taxon>Viridiplantae</taxon>
        <taxon>Streptophyta</taxon>
        <taxon>Embryophyta</taxon>
        <taxon>Tracheophyta</taxon>
        <taxon>Spermatophyta</taxon>
        <taxon>Magnoliopsida</taxon>
        <taxon>Liliopsida</taxon>
        <taxon>Asparagales</taxon>
        <taxon>Iridaceae</taxon>
        <taxon>Iridoideae</taxon>
        <taxon>Irideae</taxon>
        <taxon>Iris</taxon>
    </lineage>
</organism>
<sequence length="67" mass="7674">MDDGERYKEAEESLTSLQLDLAQILSVMMEVMVLLSGEGWLTDTVANRRENDGSTWRSRDRVAGQRR</sequence>
<dbReference type="AlphaFoldDB" id="A0AAX6G660"/>
<keyword evidence="3" id="KW-1185">Reference proteome</keyword>
<protein>
    <submittedName>
        <fullName evidence="2">Uncharacterized protein</fullName>
    </submittedName>
</protein>